<dbReference type="InterPro" id="IPR013780">
    <property type="entry name" value="Glyco_hydro_b"/>
</dbReference>
<dbReference type="CDD" id="cd06602">
    <property type="entry name" value="GH31_MGAM_SI_GAA"/>
    <property type="match status" value="2"/>
</dbReference>
<dbReference type="SUPFAM" id="SSF74650">
    <property type="entry name" value="Galactose mutarotase-like"/>
    <property type="match status" value="2"/>
</dbReference>
<feature type="domain" description="Glycoside hydrolase family 31 TIM barrel" evidence="8">
    <location>
        <begin position="357"/>
        <end position="748"/>
    </location>
</feature>
<dbReference type="FunFam" id="3.20.20.80:FF:000016">
    <property type="entry name" value="Maltase-glucoamylase, intestinal"/>
    <property type="match status" value="2"/>
</dbReference>
<evidence type="ECO:0000313" key="12">
    <source>
        <dbReference type="Proteomes" id="UP001295684"/>
    </source>
</evidence>
<dbReference type="InterPro" id="IPR017853">
    <property type="entry name" value="GH"/>
</dbReference>
<dbReference type="Pfam" id="PF01055">
    <property type="entry name" value="Glyco_hydro_31_2nd"/>
    <property type="match status" value="2"/>
</dbReference>
<evidence type="ECO:0000256" key="4">
    <source>
        <dbReference type="ARBA" id="ARBA00023295"/>
    </source>
</evidence>
<gene>
    <name evidence="11" type="ORF">ECRASSUSDP1_LOCUS24726</name>
</gene>
<feature type="region of interest" description="Disordered" evidence="6">
    <location>
        <begin position="14"/>
        <end position="43"/>
    </location>
</feature>
<evidence type="ECO:0000259" key="10">
    <source>
        <dbReference type="Pfam" id="PF21365"/>
    </source>
</evidence>
<comment type="caution">
    <text evidence="11">The sequence shown here is derived from an EMBL/GenBank/DDBJ whole genome shotgun (WGS) entry which is preliminary data.</text>
</comment>
<keyword evidence="12" id="KW-1185">Reference proteome</keyword>
<dbReference type="InterPro" id="IPR011013">
    <property type="entry name" value="Gal_mutarotase_sf_dom"/>
</dbReference>
<dbReference type="GO" id="GO:0004553">
    <property type="term" value="F:hydrolase activity, hydrolyzing O-glycosyl compounds"/>
    <property type="evidence" value="ECO:0007669"/>
    <property type="project" value="InterPro"/>
</dbReference>
<evidence type="ECO:0000256" key="1">
    <source>
        <dbReference type="ARBA" id="ARBA00007806"/>
    </source>
</evidence>
<feature type="domain" description="Glycoside hydrolase family 31 N-terminal" evidence="9">
    <location>
        <begin position="1016"/>
        <end position="1195"/>
    </location>
</feature>
<dbReference type="PANTHER" id="PTHR22762:SF133">
    <property type="entry name" value="P-TYPE DOMAIN-CONTAINING PROTEIN"/>
    <property type="match status" value="1"/>
</dbReference>
<evidence type="ECO:0000256" key="7">
    <source>
        <dbReference type="SAM" id="Phobius"/>
    </source>
</evidence>
<dbReference type="Proteomes" id="UP001295684">
    <property type="component" value="Unassembled WGS sequence"/>
</dbReference>
<name>A0AAD1Y176_EUPCR</name>
<keyword evidence="4" id="KW-0326">Glycosidase</keyword>
<dbReference type="InterPro" id="IPR030458">
    <property type="entry name" value="Glyco_hydro_31_AS"/>
</dbReference>
<accession>A0AAD1Y176</accession>
<evidence type="ECO:0000313" key="11">
    <source>
        <dbReference type="EMBL" id="CAI2383231.1"/>
    </source>
</evidence>
<evidence type="ECO:0000256" key="6">
    <source>
        <dbReference type="SAM" id="MobiDB-lite"/>
    </source>
</evidence>
<organism evidence="11 12">
    <name type="scientific">Euplotes crassus</name>
    <dbReference type="NCBI Taxonomy" id="5936"/>
    <lineage>
        <taxon>Eukaryota</taxon>
        <taxon>Sar</taxon>
        <taxon>Alveolata</taxon>
        <taxon>Ciliophora</taxon>
        <taxon>Intramacronucleata</taxon>
        <taxon>Spirotrichea</taxon>
        <taxon>Hypotrichia</taxon>
        <taxon>Euplotida</taxon>
        <taxon>Euplotidae</taxon>
        <taxon>Moneuplotes</taxon>
    </lineage>
</organism>
<keyword evidence="7" id="KW-0472">Membrane</keyword>
<feature type="domain" description="Glycosyl hydrolase family 31 C-terminal" evidence="10">
    <location>
        <begin position="1621"/>
        <end position="1710"/>
    </location>
</feature>
<dbReference type="Gene3D" id="3.20.20.80">
    <property type="entry name" value="Glycosidases"/>
    <property type="match status" value="2"/>
</dbReference>
<keyword evidence="7" id="KW-1133">Transmembrane helix</keyword>
<evidence type="ECO:0000259" key="8">
    <source>
        <dbReference type="Pfam" id="PF01055"/>
    </source>
</evidence>
<protein>
    <recommendedName>
        <fullName evidence="5">Maltase</fullName>
    </recommendedName>
</protein>
<dbReference type="Pfam" id="PF21365">
    <property type="entry name" value="Glyco_hydro_31_3rd"/>
    <property type="match status" value="1"/>
</dbReference>
<dbReference type="PROSITE" id="PS00129">
    <property type="entry name" value="GLYCOSYL_HYDROL_F31_1"/>
    <property type="match status" value="2"/>
</dbReference>
<evidence type="ECO:0000259" key="9">
    <source>
        <dbReference type="Pfam" id="PF13802"/>
    </source>
</evidence>
<dbReference type="InterPro" id="IPR048395">
    <property type="entry name" value="Glyco_hydro_31_C"/>
</dbReference>
<keyword evidence="7" id="KW-0812">Transmembrane</keyword>
<feature type="domain" description="Glycoside hydrolase family 31 N-terminal" evidence="9">
    <location>
        <begin position="235"/>
        <end position="307"/>
    </location>
</feature>
<dbReference type="Pfam" id="PF13802">
    <property type="entry name" value="Gal_mutarotas_2"/>
    <property type="match status" value="2"/>
</dbReference>
<evidence type="ECO:0000256" key="5">
    <source>
        <dbReference type="ARBA" id="ARBA00041343"/>
    </source>
</evidence>
<dbReference type="PANTHER" id="PTHR22762">
    <property type="entry name" value="ALPHA-GLUCOSIDASE"/>
    <property type="match status" value="1"/>
</dbReference>
<proteinExistence type="inferred from homology"/>
<dbReference type="EMBL" id="CAMPGE010025478">
    <property type="protein sequence ID" value="CAI2383231.1"/>
    <property type="molecule type" value="Genomic_DNA"/>
</dbReference>
<feature type="domain" description="Glycoside hydrolase family 31 TIM barrel" evidence="8">
    <location>
        <begin position="1249"/>
        <end position="1612"/>
    </location>
</feature>
<sequence length="1851" mass="210365">MSFKKNTRSDLDDNLINRTENTEDYESELQKRSSLTRTGANGVGPSKKNHTYKVVLLVGLAILAISLLIVVIVTLSSSKSGIEDEQEHNMFKAIGIEKSLRKVVVQLESKYKSKTGRFTNLKAGECIDASIGEGKVCEKENNKFADDVTAEFSVLGTGISRSFFWDTNNPHRWNPAHVDGFLGDIGEDELSMLDGVGFETTDETNFGFKLTDVVSNKPVFDSTKRPLIFTDKYLEIGFTLPTQTLFGLGQHNSKFLLSEGEWTMWNRDQPGSPKAEGEGKQQLYGTHPFLMFKTSDNKFGGILFYNSNAQNILIRFSETGKALITYRTVGGILDIYHILSDTADEVIKKYNDLVGKPALPPFWALGFHQCSWQYNTTEDLKGVLNAYKLKEYPIDTIWTDIMYMDRYIDFTVDETNFTGIKDFINTLHKEDRHFVPIVDAGISLEPPKKGPKWYAEGDKAGAFIKSTQNPGGKYNGNIIGKVWPGYTAFVDFISPAGKALWNKGLTELDKIVPFDGLWLDMNEPSNFCTAEDMGKEKDETPIGECYPQEAPKTDSSLRNLGDSPVGVGEFDDIPFTPGGEKLDYKTLSMDAYFHDENDNGTFVMYNIHNMYGTLETIETSKYLASRDKRRHLIISRDSFVGHGKYGSIWTGDNDATYQDLTLSINQIMNFNMFGMPFVGGDVCGFGGSKANSTLCARWAQVGAFYPFFRNHYAIGKERQEFYQYPDEYQKGMKEAIRLRYSLLRYLYTCLYISSDQGYPTIRHPMYQWPDVGKIVENENSFMIGSAVRITANFDLSDIGKEKKFKAPFAKGRYMEYIHYTITKVKKDVEDIELYNGYDIPNIHIVEGSIVSFQSVDGVTKTQDLIDDQLRLLIFPTENGYARGNVFIANGVTTDEKEQFFDISHSNKAIQFFLRQGVADDATQFNEVIEEIHIVGVEDADKDHFVCFMDTDGNFKPLNIESKKGKDGETDYIRIFGGTNTIEFDQTDTIYYGVVGKDYNYCNRGYTARVDSQTTKEMKVTIIKTTNQMENSNDLKLNVAMVTDGTIQVTITDGEKRFEVPKEALSQTTFQTNDAEDIKDYVEISKQGEKFSLKIHEKGDPENYYFKINEDSLIFSDYYLSMETTVNTNQKLYGFGERVTDFFLKEGIYTTWAKDATDPFDDGKKPGKNIYGTHPVYFTRSSSPNKYHWGMFNLNANAQDTKIEFVGANEAKISHYITGTGIFDMYFFIENKSPEEAVNKYHNIIGNTLLPPFWGLGWHQCKYGYTGTENLKEVYKNYTDNDFPMDVLWSDIDYMEKYRDFTYDSNGTYKGLPEFVKTLKQDNRRYVPIIDAGVAIVDDGSYKTFDEGVKKGVFIKSGNKNRNGKNDPLGKGGVLYGKVWPGYAAFPDFTNENTNKWWVDIIKEFNEKLDFDGLWLDMNEVANFCVGPCIPDDIVPFEESLRSKITYQPGGVDIEEKMLSIDGVHKEGTELDYHSLFGFLQGVATHKYFADRGDRPFIISRSTFSGQGKWTSHWNGDNHATFDYLKASVTGIINMNIYGMNFNGADICGFLEDTNTELCEKWTNVGAFYPFSRNHNDIHTIDQEPYRYEGDVKNNMRNAIRWRYPFLRYFYTQLYLNHKNGGTFWKPLFFEFPDEDLAYTEIEKNVMIGSALKLNPMLDEGTTKTQSFLFPAGVWCNVLDYSCLKVKKTSSQNLNVQPNNLNLHLRMGHIIPLQRSAVEKHVNTTVDLNELPMGIMINMDTNTKKATGDFYADEGTKLNDPDFTHSIMDFEFDGTEATLTFNQQKSGYIAPYTKLGLIEIVGAKNAGLNKLLKVVSGATEVTGNYDSKHDLLTFRFEESLEISTLSKVKFTK</sequence>
<dbReference type="InterPro" id="IPR000322">
    <property type="entry name" value="Glyco_hydro_31_TIM"/>
</dbReference>
<dbReference type="CDD" id="cd14752">
    <property type="entry name" value="GH31_N"/>
    <property type="match status" value="2"/>
</dbReference>
<dbReference type="Gene3D" id="2.60.40.1760">
    <property type="entry name" value="glycosyl hydrolase (family 31)"/>
    <property type="match status" value="2"/>
</dbReference>
<keyword evidence="3" id="KW-0325">Glycoprotein</keyword>
<evidence type="ECO:0000256" key="2">
    <source>
        <dbReference type="ARBA" id="ARBA00022801"/>
    </source>
</evidence>
<dbReference type="SUPFAM" id="SSF51011">
    <property type="entry name" value="Glycosyl hydrolase domain"/>
    <property type="match status" value="1"/>
</dbReference>
<dbReference type="SUPFAM" id="SSF51445">
    <property type="entry name" value="(Trans)glycosidases"/>
    <property type="match status" value="2"/>
</dbReference>
<feature type="transmembrane region" description="Helical" evidence="7">
    <location>
        <begin position="54"/>
        <end position="75"/>
    </location>
</feature>
<dbReference type="GO" id="GO:0005975">
    <property type="term" value="P:carbohydrate metabolic process"/>
    <property type="evidence" value="ECO:0007669"/>
    <property type="project" value="InterPro"/>
</dbReference>
<comment type="similarity">
    <text evidence="1">Belongs to the glycosyl hydrolase 31 family.</text>
</comment>
<evidence type="ECO:0000256" key="3">
    <source>
        <dbReference type="ARBA" id="ARBA00023180"/>
    </source>
</evidence>
<reference evidence="11" key="1">
    <citation type="submission" date="2023-07" db="EMBL/GenBank/DDBJ databases">
        <authorList>
            <consortium name="AG Swart"/>
            <person name="Singh M."/>
            <person name="Singh A."/>
            <person name="Seah K."/>
            <person name="Emmerich C."/>
        </authorList>
    </citation>
    <scope>NUCLEOTIDE SEQUENCE</scope>
    <source>
        <strain evidence="11">DP1</strain>
    </source>
</reference>
<keyword evidence="2" id="KW-0378">Hydrolase</keyword>
<dbReference type="GO" id="GO:0030246">
    <property type="term" value="F:carbohydrate binding"/>
    <property type="evidence" value="ECO:0007669"/>
    <property type="project" value="InterPro"/>
</dbReference>
<dbReference type="Gene3D" id="2.60.40.1180">
    <property type="entry name" value="Golgi alpha-mannosidase II"/>
    <property type="match status" value="3"/>
</dbReference>
<dbReference type="InterPro" id="IPR025887">
    <property type="entry name" value="Glyco_hydro_31_N_dom"/>
</dbReference>